<feature type="transmembrane region" description="Helical" evidence="3">
    <location>
        <begin position="6"/>
        <end position="31"/>
    </location>
</feature>
<name>A0A4R0RI28_9APHY</name>
<comment type="caution">
    <text evidence="4">The sequence shown here is derived from an EMBL/GenBank/DDBJ whole genome shotgun (WGS) entry which is preliminary data.</text>
</comment>
<feature type="coiled-coil region" evidence="1">
    <location>
        <begin position="103"/>
        <end position="187"/>
    </location>
</feature>
<feature type="region of interest" description="Disordered" evidence="2">
    <location>
        <begin position="975"/>
        <end position="999"/>
    </location>
</feature>
<dbReference type="EMBL" id="RWJN01000078">
    <property type="protein sequence ID" value="TCD68021.1"/>
    <property type="molecule type" value="Genomic_DNA"/>
</dbReference>
<dbReference type="Proteomes" id="UP000292702">
    <property type="component" value="Unassembled WGS sequence"/>
</dbReference>
<feature type="compositionally biased region" description="Low complexity" evidence="2">
    <location>
        <begin position="978"/>
        <end position="997"/>
    </location>
</feature>
<reference evidence="4 5" key="1">
    <citation type="submission" date="2018-11" db="EMBL/GenBank/DDBJ databases">
        <title>Genome assembly of Steccherinum ochraceum LE-BIN_3174, the white-rot fungus of the Steccherinaceae family (The Residual Polyporoid clade, Polyporales, Basidiomycota).</title>
        <authorList>
            <person name="Fedorova T.V."/>
            <person name="Glazunova O.A."/>
            <person name="Landesman E.O."/>
            <person name="Moiseenko K.V."/>
            <person name="Psurtseva N.V."/>
            <person name="Savinova O.S."/>
            <person name="Shakhova N.V."/>
            <person name="Tyazhelova T.V."/>
            <person name="Vasina D.V."/>
        </authorList>
    </citation>
    <scope>NUCLEOTIDE SEQUENCE [LARGE SCALE GENOMIC DNA]</scope>
    <source>
        <strain evidence="4 5">LE-BIN_3174</strain>
    </source>
</reference>
<keyword evidence="3" id="KW-0472">Membrane</keyword>
<feature type="region of interest" description="Disordered" evidence="2">
    <location>
        <begin position="854"/>
        <end position="960"/>
    </location>
</feature>
<proteinExistence type="predicted"/>
<feature type="compositionally biased region" description="Polar residues" evidence="2">
    <location>
        <begin position="862"/>
        <end position="878"/>
    </location>
</feature>
<evidence type="ECO:0000256" key="3">
    <source>
        <dbReference type="SAM" id="Phobius"/>
    </source>
</evidence>
<accession>A0A4R0RI28</accession>
<feature type="compositionally biased region" description="Low complexity" evidence="2">
    <location>
        <begin position="891"/>
        <end position="927"/>
    </location>
</feature>
<evidence type="ECO:0000256" key="2">
    <source>
        <dbReference type="SAM" id="MobiDB-lite"/>
    </source>
</evidence>
<feature type="coiled-coil region" evidence="1">
    <location>
        <begin position="518"/>
        <end position="629"/>
    </location>
</feature>
<dbReference type="STRING" id="92696.A0A4R0RI28"/>
<keyword evidence="5" id="KW-1185">Reference proteome</keyword>
<feature type="coiled-coil region" evidence="1">
    <location>
        <begin position="739"/>
        <end position="766"/>
    </location>
</feature>
<keyword evidence="3" id="KW-0812">Transmembrane</keyword>
<evidence type="ECO:0000313" key="4">
    <source>
        <dbReference type="EMBL" id="TCD68021.1"/>
    </source>
</evidence>
<evidence type="ECO:0000256" key="1">
    <source>
        <dbReference type="SAM" id="Coils"/>
    </source>
</evidence>
<keyword evidence="1" id="KW-0175">Coiled coil</keyword>
<dbReference type="OrthoDB" id="2804762at2759"/>
<keyword evidence="3" id="KW-1133">Transmembrane helix</keyword>
<protein>
    <submittedName>
        <fullName evidence="4">Uncharacterized protein</fullName>
    </submittedName>
</protein>
<sequence>MDEFSLHTVLAGVVAFVMAFLPAILILLCVLSDYMETKSALQSDTLVALVKLVSDMVTCLPRFLIRTLERDKPRQESVVALYKNAIPLFFKDWGLRSSMDIKLAGMESRADELSRALAESRLNAGDLTNDIARLEPRLSQAQSELQKLRQRAVVEGDAEVARLRRELRSCEDAMEVLREENAAAAADFAVRVVALRTRLYQETSDLQSEVDEVRDQWKTEVADISLQRDDFRRLCLEHQAQAVAIRAHYTNIETDMQDSRDQLASMRDKARLLDTRHRASLRPLLVSLLVLWRFSRVLGTRLSDALRVKSVLLARFHHLSLAKVEARRETLRFHNLAQDLQDELTAETAQRQQEAYSSQKWHAEYYKSVKARDRAAVKFKCFQQFALRRFSDTVTKLLAALLILWRQNGILSAHLAETQALARALQLSAAEIGDAQPAVTDEAFQKDNLDPYGFSLLVRSEANAVYAVQYRKYSQVLRDYKQFLESCSSSAADDSDRQILQESYDGLKDMHEKIIVERDVALAEVEELKDARRDLNIRLGSANKDYSTAKHNLKDAEALVRAKEEELRVQEATLAEAQKQVKSLQLQCASKDQSLQNTEARLVDVEEQYQNIESAHRTLQSELNQAKQDFIQARNWAEQKHEETRTAQRAFDEQSAFFRQHTTECKSIRNELSQVAQVADAEKVNALARLQDSLANVVALKGVVAKLENTTQCLRGEVVQYDKALVDARRELQGKDKKLAEEAGRVERAVQDCSRLEAQCLDMANEVIAYKSQMSDTKLQLQSSLEAQTSLVTAIAVIHAAMEQERRGRMTAGRKALAMEVYYSRLMPMHHVLINLDDHYRDQLLRIAHQPALMHPAPAPSQPTQSFVAAPETRQQVSPRGRPSYYESTASRIGRGYSGISRSRSRTPSPTSPLPRASMDPVASSSRMSRRQRARMEQATRDAVQSRPQQPREVVHRAIQTSPLLPAIELGEGRYRESAAGQSQSQQHAQSAEDASALPDDDEVVFGNVIREALTEFHAGQQQRASGVPRIRQDIRVNIRPGPQSWQSELPRNEFNAAGASPIRPSAVPLPSVNEPVQPLRKRPSALRQMSLAQTFDLFDYIALMFFKGSKILSGSENTQLECVPLGYDIVQIVIDDIWEADREIMGGLAYLHRASARHSSRIAHIGDMILLDDDVTTRHIDIDLSLSQIGSSHFSLWSSIWVSISQCISKFWGLLLPGLVFCAHLIAPLTETLSSSLGSSVSSALIGFVVLVLGDYRQAIWRFWVMTMVGFGLMIKLDDTPSMAQQIVFQLIAGVGYGGLFELPDISLQAAMPMKDSFVSSRIANSSAA</sequence>
<evidence type="ECO:0000313" key="5">
    <source>
        <dbReference type="Proteomes" id="UP000292702"/>
    </source>
</evidence>
<organism evidence="4 5">
    <name type="scientific">Steccherinum ochraceum</name>
    <dbReference type="NCBI Taxonomy" id="92696"/>
    <lineage>
        <taxon>Eukaryota</taxon>
        <taxon>Fungi</taxon>
        <taxon>Dikarya</taxon>
        <taxon>Basidiomycota</taxon>
        <taxon>Agaricomycotina</taxon>
        <taxon>Agaricomycetes</taxon>
        <taxon>Polyporales</taxon>
        <taxon>Steccherinaceae</taxon>
        <taxon>Steccherinum</taxon>
    </lineage>
</organism>
<gene>
    <name evidence="4" type="ORF">EIP91_011632</name>
</gene>
<dbReference type="SUPFAM" id="SSF57997">
    <property type="entry name" value="Tropomyosin"/>
    <property type="match status" value="1"/>
</dbReference>